<evidence type="ECO:0000256" key="1">
    <source>
        <dbReference type="SAM" id="MobiDB-lite"/>
    </source>
</evidence>
<dbReference type="PANTHER" id="PTHR36808">
    <property type="entry name" value="TRANSCRIPTIONAL REGULATOR ATRX-LIKE PROTEIN"/>
    <property type="match status" value="1"/>
</dbReference>
<sequence length="454" mass="51016">MADKGSASKSKSSKRKRDKTSSKKKSRRKESKKSRRIHDSPSSHSDHDSLISEHSSSSIDDKRRINKNKKRARDYSDYSSDSDSLSDRENGVKRRKVRDSRVSSKSTKKRDRKRSVSPKAVVRKKKRLDKDRSVKSIKKSSKKKPKKYSSSDSESSGDGKNRRSRIVTDKEERGRESTYKMSKVRSPSSSSISGRSDRAFSPVVNNTRRLRSVITVVVHQPDDEGGNRWEGDPQKEEIFYDKNDYPSPKSVDSNNACGEEVTDPIKSRIDETNNLEKEKVSDESAPVVAALGADVLEAILRQKALENLKKFKGRLQTVSGPTLKEDVSRPREVVKFVDSELIEKEAVIDEQTPIGAEVVRCSEEDKCSNSRAVLAEEFVLTNDDNNPANPSSSSSSARLMSDEHGLEQNDEAKDGSQFKKKTMSVVRGGEVVQVSYKVYIPKKAPALGRRQFKR</sequence>
<feature type="compositionally biased region" description="Low complexity" evidence="1">
    <location>
        <begin position="1"/>
        <end position="10"/>
    </location>
</feature>
<feature type="compositionally biased region" description="Basic and acidic residues" evidence="1">
    <location>
        <begin position="37"/>
        <end position="51"/>
    </location>
</feature>
<feature type="compositionally biased region" description="Basic residues" evidence="1">
    <location>
        <begin position="135"/>
        <end position="147"/>
    </location>
</feature>
<proteinExistence type="predicted"/>
<reference evidence="2 3" key="1">
    <citation type="journal article" date="2013" name="Proc. Natl. Acad. Sci. U.S.A.">
        <title>Fine-scale variation in meiotic recombination in Mimulus inferred from population shotgun sequencing.</title>
        <authorList>
            <person name="Hellsten U."/>
            <person name="Wright K.M."/>
            <person name="Jenkins J."/>
            <person name="Shu S."/>
            <person name="Yuan Y."/>
            <person name="Wessler S.R."/>
            <person name="Schmutz J."/>
            <person name="Willis J.H."/>
            <person name="Rokhsar D.S."/>
        </authorList>
    </citation>
    <scope>NUCLEOTIDE SEQUENCE [LARGE SCALE GENOMIC DNA]</scope>
    <source>
        <strain evidence="3">cv. DUN x IM62</strain>
    </source>
</reference>
<feature type="compositionally biased region" description="Low complexity" evidence="1">
    <location>
        <begin position="382"/>
        <end position="397"/>
    </location>
</feature>
<feature type="compositionally biased region" description="Basic and acidic residues" evidence="1">
    <location>
        <begin position="157"/>
        <end position="178"/>
    </location>
</feature>
<evidence type="ECO:0000313" key="3">
    <source>
        <dbReference type="Proteomes" id="UP000030748"/>
    </source>
</evidence>
<feature type="region of interest" description="Disordered" evidence="1">
    <location>
        <begin position="1"/>
        <end position="203"/>
    </location>
</feature>
<dbReference type="eggNOG" id="ENOG502QVUH">
    <property type="taxonomic scope" value="Eukaryota"/>
</dbReference>
<gene>
    <name evidence="2" type="ORF">MIMGU_mgv1a006159mg</name>
</gene>
<name>A0A022RZ70_ERYGU</name>
<dbReference type="PANTHER" id="PTHR36808:SF1">
    <property type="entry name" value="TRANSCRIPTIONAL REGULATOR ATRX-LIKE PROTEIN"/>
    <property type="match status" value="1"/>
</dbReference>
<feature type="region of interest" description="Disordered" evidence="1">
    <location>
        <begin position="381"/>
        <end position="420"/>
    </location>
</feature>
<dbReference type="AlphaFoldDB" id="A0A022RZ70"/>
<accession>A0A022RZ70</accession>
<protein>
    <submittedName>
        <fullName evidence="2">Uncharacterized protein</fullName>
    </submittedName>
</protein>
<feature type="compositionally biased region" description="Basic residues" evidence="1">
    <location>
        <begin position="106"/>
        <end position="127"/>
    </location>
</feature>
<feature type="compositionally biased region" description="Basic residues" evidence="1">
    <location>
        <begin position="11"/>
        <end position="36"/>
    </location>
</feature>
<organism evidence="2 3">
    <name type="scientific">Erythranthe guttata</name>
    <name type="common">Yellow monkey flower</name>
    <name type="synonym">Mimulus guttatus</name>
    <dbReference type="NCBI Taxonomy" id="4155"/>
    <lineage>
        <taxon>Eukaryota</taxon>
        <taxon>Viridiplantae</taxon>
        <taxon>Streptophyta</taxon>
        <taxon>Embryophyta</taxon>
        <taxon>Tracheophyta</taxon>
        <taxon>Spermatophyta</taxon>
        <taxon>Magnoliopsida</taxon>
        <taxon>eudicotyledons</taxon>
        <taxon>Gunneridae</taxon>
        <taxon>Pentapetalae</taxon>
        <taxon>asterids</taxon>
        <taxon>lamiids</taxon>
        <taxon>Lamiales</taxon>
        <taxon>Phrymaceae</taxon>
        <taxon>Erythranthe</taxon>
    </lineage>
</organism>
<dbReference type="Proteomes" id="UP000030748">
    <property type="component" value="Unassembled WGS sequence"/>
</dbReference>
<feature type="compositionally biased region" description="Low complexity" evidence="1">
    <location>
        <begin position="184"/>
        <end position="194"/>
    </location>
</feature>
<feature type="region of interest" description="Disordered" evidence="1">
    <location>
        <begin position="239"/>
        <end position="268"/>
    </location>
</feature>
<dbReference type="EMBL" id="KI630206">
    <property type="protein sequence ID" value="EYU44968.1"/>
    <property type="molecule type" value="Genomic_DNA"/>
</dbReference>
<keyword evidence="3" id="KW-1185">Reference proteome</keyword>
<evidence type="ECO:0000313" key="2">
    <source>
        <dbReference type="EMBL" id="EYU44968.1"/>
    </source>
</evidence>
<feature type="compositionally biased region" description="Basic and acidic residues" evidence="1">
    <location>
        <begin position="400"/>
        <end position="417"/>
    </location>
</feature>